<sequence length="130" mass="13912">MTPACSAGRFWACACCSRAWRPPATPTPDPVGHRHPRRGPRRPLRRGRARPPALAGLNPFRPADAFYEIYPEDLALALTRLAPDLVIAGWGVPGAVRAARAHGIPVLWHGFGRMVPEGTGLESPLAAAPA</sequence>
<dbReference type="EMBL" id="JBHTEY010000004">
    <property type="protein sequence ID" value="MFC7617331.1"/>
    <property type="molecule type" value="Genomic_DNA"/>
</dbReference>
<comment type="caution">
    <text evidence="2">The sequence shown here is derived from an EMBL/GenBank/DDBJ whole genome shotgun (WGS) entry which is preliminary data.</text>
</comment>
<keyword evidence="3" id="KW-1185">Reference proteome</keyword>
<evidence type="ECO:0000313" key="2">
    <source>
        <dbReference type="EMBL" id="MFC7617331.1"/>
    </source>
</evidence>
<dbReference type="Proteomes" id="UP001596512">
    <property type="component" value="Unassembled WGS sequence"/>
</dbReference>
<protein>
    <submittedName>
        <fullName evidence="2">Uncharacterized protein</fullName>
    </submittedName>
</protein>
<evidence type="ECO:0000256" key="1">
    <source>
        <dbReference type="SAM" id="MobiDB-lite"/>
    </source>
</evidence>
<proteinExistence type="predicted"/>
<gene>
    <name evidence="2" type="ORF">ACFQV2_31815</name>
</gene>
<organism evidence="2 3">
    <name type="scientific">Actinokineospora soli</name>
    <dbReference type="NCBI Taxonomy" id="1048753"/>
    <lineage>
        <taxon>Bacteria</taxon>
        <taxon>Bacillati</taxon>
        <taxon>Actinomycetota</taxon>
        <taxon>Actinomycetes</taxon>
        <taxon>Pseudonocardiales</taxon>
        <taxon>Pseudonocardiaceae</taxon>
        <taxon>Actinokineospora</taxon>
    </lineage>
</organism>
<name>A0ABW2TX05_9PSEU</name>
<reference evidence="3" key="1">
    <citation type="journal article" date="2019" name="Int. J. Syst. Evol. Microbiol.">
        <title>The Global Catalogue of Microorganisms (GCM) 10K type strain sequencing project: providing services to taxonomists for standard genome sequencing and annotation.</title>
        <authorList>
            <consortium name="The Broad Institute Genomics Platform"/>
            <consortium name="The Broad Institute Genome Sequencing Center for Infectious Disease"/>
            <person name="Wu L."/>
            <person name="Ma J."/>
        </authorList>
    </citation>
    <scope>NUCLEOTIDE SEQUENCE [LARGE SCALE GENOMIC DNA]</scope>
    <source>
        <strain evidence="3">JCM 17695</strain>
    </source>
</reference>
<evidence type="ECO:0000313" key="3">
    <source>
        <dbReference type="Proteomes" id="UP001596512"/>
    </source>
</evidence>
<accession>A0ABW2TX05</accession>
<feature type="compositionally biased region" description="Basic residues" evidence="1">
    <location>
        <begin position="33"/>
        <end position="49"/>
    </location>
</feature>
<feature type="region of interest" description="Disordered" evidence="1">
    <location>
        <begin position="24"/>
        <end position="53"/>
    </location>
</feature>
<dbReference type="Gene3D" id="3.40.50.2000">
    <property type="entry name" value="Glycogen Phosphorylase B"/>
    <property type="match status" value="1"/>
</dbReference>